<dbReference type="AlphaFoldDB" id="F2UQK3"/>
<dbReference type="eggNOG" id="KOG0676">
    <property type="taxonomic scope" value="Eukaryota"/>
</dbReference>
<dbReference type="InterPro" id="IPR043129">
    <property type="entry name" value="ATPase_NBD"/>
</dbReference>
<feature type="compositionally biased region" description="Polar residues" evidence="2">
    <location>
        <begin position="87"/>
        <end position="96"/>
    </location>
</feature>
<evidence type="ECO:0000313" key="3">
    <source>
        <dbReference type="EMBL" id="EGD79908.1"/>
    </source>
</evidence>
<dbReference type="SMART" id="SM00268">
    <property type="entry name" value="ACTIN"/>
    <property type="match status" value="1"/>
</dbReference>
<dbReference type="STRING" id="946362.F2UQK3"/>
<feature type="compositionally biased region" description="Basic and acidic residues" evidence="2">
    <location>
        <begin position="49"/>
        <end position="60"/>
    </location>
</feature>
<reference evidence="3" key="1">
    <citation type="submission" date="2009-08" db="EMBL/GenBank/DDBJ databases">
        <title>Annotation of Salpingoeca rosetta.</title>
        <authorList>
            <consortium name="The Broad Institute Genome Sequencing Platform"/>
            <person name="Russ C."/>
            <person name="Cuomo C."/>
            <person name="Burger G."/>
            <person name="Gray M.W."/>
            <person name="Holland P.W.H."/>
            <person name="King N."/>
            <person name="Lang F.B.F."/>
            <person name="Roger A.J."/>
            <person name="Ruiz-Trillo I."/>
            <person name="Young S.K."/>
            <person name="Zeng Q."/>
            <person name="Gargeya S."/>
            <person name="Alvarado L."/>
            <person name="Berlin A."/>
            <person name="Chapman S.B."/>
            <person name="Chen Z."/>
            <person name="Freedman E."/>
            <person name="Gellesch M."/>
            <person name="Goldberg J."/>
            <person name="Griggs A."/>
            <person name="Gujja S."/>
            <person name="Heilman E."/>
            <person name="Heiman D."/>
            <person name="Howarth C."/>
            <person name="Mehta T."/>
            <person name="Neiman D."/>
            <person name="Pearson M."/>
            <person name="Roberts A."/>
            <person name="Saif S."/>
            <person name="Shea T."/>
            <person name="Shenoy N."/>
            <person name="Sisk P."/>
            <person name="Stolte C."/>
            <person name="Sykes S."/>
            <person name="White J."/>
            <person name="Yandava C."/>
            <person name="Haas B."/>
            <person name="Nusbaum C."/>
            <person name="Birren B."/>
        </authorList>
    </citation>
    <scope>NUCLEOTIDE SEQUENCE [LARGE SCALE GENOMIC DNA]</scope>
    <source>
        <strain evidence="3">ATCC 50818</strain>
    </source>
</reference>
<dbReference type="RefSeq" id="XP_004988529.1">
    <property type="nucleotide sequence ID" value="XM_004988472.1"/>
</dbReference>
<dbReference type="Gene3D" id="3.90.640.10">
    <property type="entry name" value="Actin, Chain A, domain 4"/>
    <property type="match status" value="1"/>
</dbReference>
<keyword evidence="4" id="KW-1185">Reference proteome</keyword>
<organism evidence="4">
    <name type="scientific">Salpingoeca rosetta (strain ATCC 50818 / BSB-021)</name>
    <dbReference type="NCBI Taxonomy" id="946362"/>
    <lineage>
        <taxon>Eukaryota</taxon>
        <taxon>Choanoflagellata</taxon>
        <taxon>Craspedida</taxon>
        <taxon>Salpingoecidae</taxon>
        <taxon>Salpingoeca</taxon>
    </lineage>
</organism>
<gene>
    <name evidence="3" type="ORF">PTSG_10191</name>
</gene>
<feature type="region of interest" description="Disordered" evidence="2">
    <location>
        <begin position="85"/>
        <end position="132"/>
    </location>
</feature>
<accession>F2UQK3</accession>
<feature type="compositionally biased region" description="Low complexity" evidence="2">
    <location>
        <begin position="36"/>
        <end position="48"/>
    </location>
</feature>
<comment type="similarity">
    <text evidence="1">Belongs to the actin family.</text>
</comment>
<evidence type="ECO:0008006" key="5">
    <source>
        <dbReference type="Google" id="ProtNLM"/>
    </source>
</evidence>
<dbReference type="Gene3D" id="3.30.420.40">
    <property type="match status" value="3"/>
</dbReference>
<dbReference type="InterPro" id="IPR004000">
    <property type="entry name" value="Actin"/>
</dbReference>
<dbReference type="PANTHER" id="PTHR11937">
    <property type="entry name" value="ACTIN"/>
    <property type="match status" value="1"/>
</dbReference>
<evidence type="ECO:0000313" key="4">
    <source>
        <dbReference type="Proteomes" id="UP000007799"/>
    </source>
</evidence>
<dbReference type="Pfam" id="PF00022">
    <property type="entry name" value="Actin"/>
    <property type="match status" value="2"/>
</dbReference>
<dbReference type="OMA" id="AMNTEAD"/>
<dbReference type="GeneID" id="16069059"/>
<dbReference type="OrthoDB" id="74201at2759"/>
<evidence type="ECO:0000256" key="2">
    <source>
        <dbReference type="SAM" id="MobiDB-lite"/>
    </source>
</evidence>
<dbReference type="InParanoid" id="F2UQK3"/>
<dbReference type="Proteomes" id="UP000007799">
    <property type="component" value="Unassembled WGS sequence"/>
</dbReference>
<feature type="compositionally biased region" description="Low complexity" evidence="2">
    <location>
        <begin position="110"/>
        <end position="121"/>
    </location>
</feature>
<proteinExistence type="inferred from homology"/>
<dbReference type="KEGG" id="sre:PTSG_10191"/>
<name>F2UQK3_SALR5</name>
<dbReference type="SUPFAM" id="SSF53067">
    <property type="entry name" value="Actin-like ATPase domain"/>
    <property type="match status" value="2"/>
</dbReference>
<protein>
    <recommendedName>
        <fullName evidence="5">Actin</fullName>
    </recommendedName>
</protein>
<feature type="region of interest" description="Disordered" evidence="2">
    <location>
        <begin position="13"/>
        <end position="60"/>
    </location>
</feature>
<sequence>MSGAVVVEVGGLNTRAGRASAMLPEHVLPSWEQKSSRSNNSSRSSSRNGKSEGAERAVVKPVEHGMVNNWDAFESMLGKSFQRVLGPQSTQPSAAMNTEADAEAEGEGISSSSGSSSNSTSMPPVLLVDSPALSEKDRERACELAMEKFGAPSYFAINDLVASVYSAGRISSYVFDMGYDKCSVGAVHDGFLFPHTFQTVHVGGAHVTQCLRDLLAERTHEITLKQAEAIKLDRVRVPLDFAREASQARFSDDDSSFVTLPDGQRVPLSDAGLRAAESLFQPMLAGKPGIGLSDTLADTVNMCQHDKDYQPLQNLPLFFLGTGGASQLPGVDERIYADLMTNLITTSASKPIFISALQQAPDRHHAAWIGGSIVASLPRFIDNNFVSRAEYEEVGASAIHRHC</sequence>
<dbReference type="EMBL" id="GL832989">
    <property type="protein sequence ID" value="EGD79908.1"/>
    <property type="molecule type" value="Genomic_DNA"/>
</dbReference>
<evidence type="ECO:0000256" key="1">
    <source>
        <dbReference type="RuleBase" id="RU000487"/>
    </source>
</evidence>